<protein>
    <submittedName>
        <fullName evidence="9">Charged multivesicular body protein 6-like isoform X1</fullName>
    </submittedName>
</protein>
<dbReference type="PANTHER" id="PTHR22761:SF5">
    <property type="entry name" value="CHARGED MULTIVESICULAR BODY PROTEIN 6"/>
    <property type="match status" value="1"/>
</dbReference>
<dbReference type="GO" id="GO:0032511">
    <property type="term" value="P:late endosome to vacuole transport via multivesicular body sorting pathway"/>
    <property type="evidence" value="ECO:0007669"/>
    <property type="project" value="TreeGrafter"/>
</dbReference>
<evidence type="ECO:0000256" key="6">
    <source>
        <dbReference type="ARBA" id="ARBA00023136"/>
    </source>
</evidence>
<dbReference type="Proteomes" id="UP000288716">
    <property type="component" value="Unassembled WGS sequence"/>
</dbReference>
<dbReference type="Gene3D" id="1.10.287.1060">
    <property type="entry name" value="ESAT-6-like"/>
    <property type="match status" value="1"/>
</dbReference>
<name>A0A443S7P5_9ACAR</name>
<keyword evidence="6" id="KW-0472">Membrane</keyword>
<evidence type="ECO:0000313" key="10">
    <source>
        <dbReference type="Proteomes" id="UP000288716"/>
    </source>
</evidence>
<dbReference type="OrthoDB" id="441172at2759"/>
<comment type="caution">
    <text evidence="9">The sequence shown here is derived from an EMBL/GenBank/DDBJ whole genome shotgun (WGS) entry which is preliminary data.</text>
</comment>
<proteinExistence type="inferred from homology"/>
<evidence type="ECO:0000256" key="3">
    <source>
        <dbReference type="ARBA" id="ARBA00022448"/>
    </source>
</evidence>
<dbReference type="PANTHER" id="PTHR22761">
    <property type="entry name" value="CHARGED MULTIVESICULAR BODY PROTEIN"/>
    <property type="match status" value="1"/>
</dbReference>
<reference evidence="9 10" key="1">
    <citation type="journal article" date="2018" name="Gigascience">
        <title>Genomes of trombidid mites reveal novel predicted allergens and laterally-transferred genes associated with secondary metabolism.</title>
        <authorList>
            <person name="Dong X."/>
            <person name="Chaisiri K."/>
            <person name="Xia D."/>
            <person name="Armstrong S.D."/>
            <person name="Fang Y."/>
            <person name="Donnelly M.J."/>
            <person name="Kadowaki T."/>
            <person name="McGarry J.W."/>
            <person name="Darby A.C."/>
            <person name="Makepeace B.L."/>
        </authorList>
    </citation>
    <scope>NUCLEOTIDE SEQUENCE [LARGE SCALE GENOMIC DNA]</scope>
    <source>
        <strain evidence="9">UoL-UT</strain>
    </source>
</reference>
<organism evidence="9 10">
    <name type="scientific">Leptotrombidium deliense</name>
    <dbReference type="NCBI Taxonomy" id="299467"/>
    <lineage>
        <taxon>Eukaryota</taxon>
        <taxon>Metazoa</taxon>
        <taxon>Ecdysozoa</taxon>
        <taxon>Arthropoda</taxon>
        <taxon>Chelicerata</taxon>
        <taxon>Arachnida</taxon>
        <taxon>Acari</taxon>
        <taxon>Acariformes</taxon>
        <taxon>Trombidiformes</taxon>
        <taxon>Prostigmata</taxon>
        <taxon>Anystina</taxon>
        <taxon>Parasitengona</taxon>
        <taxon>Trombiculoidea</taxon>
        <taxon>Trombiculidae</taxon>
        <taxon>Leptotrombidium</taxon>
    </lineage>
</organism>
<feature type="coiled-coil region" evidence="7">
    <location>
        <begin position="21"/>
        <end position="101"/>
    </location>
</feature>
<feature type="compositionally biased region" description="Basic and acidic residues" evidence="8">
    <location>
        <begin position="181"/>
        <end position="214"/>
    </location>
</feature>
<keyword evidence="7" id="KW-0175">Coiled coil</keyword>
<gene>
    <name evidence="9" type="ORF">B4U80_00942</name>
</gene>
<keyword evidence="3" id="KW-0813">Transport</keyword>
<sequence>MGALFGKFKSSNKVNSKVTEQDKVILQLKQQRDKLKQYQKRIREQLDKEKDMARQLLKDNRKEFVKALLLLKKKKFMETLLDRTDNQLDNLEKMATDIEFAQIEVKVMEGLKSGNDSLKQLHSIMSIEQIESIMDETKESVEKQKEIDNLLSGAFTQEEESDLLEELEKMTAEESVPISDKLPEVPSHEPKEGSLYISKEKQEKKKGQEKLKNN</sequence>
<dbReference type="InterPro" id="IPR005024">
    <property type="entry name" value="Snf7_fam"/>
</dbReference>
<evidence type="ECO:0000256" key="1">
    <source>
        <dbReference type="ARBA" id="ARBA00004608"/>
    </source>
</evidence>
<comment type="subcellular location">
    <subcellularLocation>
        <location evidence="1">Endosome membrane</location>
    </subcellularLocation>
</comment>
<feature type="region of interest" description="Disordered" evidence="8">
    <location>
        <begin position="168"/>
        <end position="214"/>
    </location>
</feature>
<dbReference type="VEuPathDB" id="VectorBase:LDEU008517"/>
<keyword evidence="4" id="KW-0967">Endosome</keyword>
<accession>A0A443S7P5</accession>
<keyword evidence="10" id="KW-1185">Reference proteome</keyword>
<evidence type="ECO:0000256" key="8">
    <source>
        <dbReference type="SAM" id="MobiDB-lite"/>
    </source>
</evidence>
<dbReference type="GO" id="GO:0006900">
    <property type="term" value="P:vesicle budding from membrane"/>
    <property type="evidence" value="ECO:0007669"/>
    <property type="project" value="TreeGrafter"/>
</dbReference>
<dbReference type="GO" id="GO:0005771">
    <property type="term" value="C:multivesicular body"/>
    <property type="evidence" value="ECO:0007669"/>
    <property type="project" value="TreeGrafter"/>
</dbReference>
<evidence type="ECO:0000256" key="2">
    <source>
        <dbReference type="ARBA" id="ARBA00006190"/>
    </source>
</evidence>
<dbReference type="EMBL" id="NCKV01006307">
    <property type="protein sequence ID" value="RWS23523.1"/>
    <property type="molecule type" value="Genomic_DNA"/>
</dbReference>
<keyword evidence="5" id="KW-0653">Protein transport</keyword>
<dbReference type="STRING" id="299467.A0A443S7P5"/>
<dbReference type="GO" id="GO:0000815">
    <property type="term" value="C:ESCRT III complex"/>
    <property type="evidence" value="ECO:0007669"/>
    <property type="project" value="TreeGrafter"/>
</dbReference>
<evidence type="ECO:0000256" key="7">
    <source>
        <dbReference type="SAM" id="Coils"/>
    </source>
</evidence>
<evidence type="ECO:0000313" key="9">
    <source>
        <dbReference type="EMBL" id="RWS23523.1"/>
    </source>
</evidence>
<comment type="similarity">
    <text evidence="2">Belongs to the SNF7 family.</text>
</comment>
<dbReference type="Pfam" id="PF03357">
    <property type="entry name" value="Snf7"/>
    <property type="match status" value="1"/>
</dbReference>
<dbReference type="AlphaFoldDB" id="A0A443S7P5"/>
<evidence type="ECO:0000256" key="5">
    <source>
        <dbReference type="ARBA" id="ARBA00022927"/>
    </source>
</evidence>
<evidence type="ECO:0000256" key="4">
    <source>
        <dbReference type="ARBA" id="ARBA00022753"/>
    </source>
</evidence>
<dbReference type="GO" id="GO:0015031">
    <property type="term" value="P:protein transport"/>
    <property type="evidence" value="ECO:0007669"/>
    <property type="project" value="UniProtKB-KW"/>
</dbReference>